<keyword evidence="4" id="KW-0547">Nucleotide-binding</keyword>
<keyword evidence="4" id="KW-0548">Nucleotidyltransferase</keyword>
<dbReference type="RefSeq" id="WP_313792679.1">
    <property type="nucleotide sequence ID" value="NZ_CP102453.1"/>
</dbReference>
<gene>
    <name evidence="7" type="ORF">NRE15_09715</name>
</gene>
<keyword evidence="4" id="KW-0067">ATP-binding</keyword>
<dbReference type="InterPro" id="IPR043519">
    <property type="entry name" value="NT_sf"/>
</dbReference>
<dbReference type="EMBL" id="CP102453">
    <property type="protein sequence ID" value="UUX33176.1"/>
    <property type="molecule type" value="Genomic_DNA"/>
</dbReference>
<evidence type="ECO:0000259" key="5">
    <source>
        <dbReference type="Pfam" id="PF01909"/>
    </source>
</evidence>
<keyword evidence="1 4" id="KW-0808">Transferase</keyword>
<dbReference type="SUPFAM" id="SSF81301">
    <property type="entry name" value="Nucleotidyltransferase"/>
    <property type="match status" value="1"/>
</dbReference>
<protein>
    <recommendedName>
        <fullName evidence="4">Spectinomycin 9-adenylyltransferase</fullName>
    </recommendedName>
</protein>
<feature type="domain" description="Adenylyltransferase AadA C-terminal" evidence="6">
    <location>
        <begin position="150"/>
        <end position="248"/>
    </location>
</feature>
<dbReference type="Pfam" id="PF01909">
    <property type="entry name" value="NTP_transf_2"/>
    <property type="match status" value="1"/>
</dbReference>
<reference evidence="7 8" key="1">
    <citation type="submission" date="2022-08" db="EMBL/GenBank/DDBJ databases">
        <title>Aerococcaceae sp. nov isolated from spoiled eye mask.</title>
        <authorList>
            <person name="Zhou G."/>
            <person name="Xie X.-B."/>
            <person name="Shi Q.-S."/>
            <person name="Wang Y.-S."/>
            <person name="Wen X."/>
            <person name="Peng H."/>
            <person name="Yang X.-J."/>
            <person name="Tao H.-B."/>
            <person name="Huang X.-M."/>
        </authorList>
    </citation>
    <scope>NUCLEOTIDE SEQUENCE [LARGE SCALE GENOMIC DNA]</scope>
    <source>
        <strain evidence="8">DM20194951</strain>
    </source>
</reference>
<evidence type="ECO:0000313" key="8">
    <source>
        <dbReference type="Proteomes" id="UP001315967"/>
    </source>
</evidence>
<comment type="catalytic activity">
    <reaction evidence="3 4">
        <text>spectinomycin + ATP = 9-O-adenylylspectinomycin + diphosphate</text>
        <dbReference type="Rhea" id="RHEA:63228"/>
        <dbReference type="ChEBI" id="CHEBI:30616"/>
        <dbReference type="ChEBI" id="CHEBI:33019"/>
        <dbReference type="ChEBI" id="CHEBI:146260"/>
        <dbReference type="ChEBI" id="CHEBI:146261"/>
    </reaction>
</comment>
<dbReference type="InterPro" id="IPR002934">
    <property type="entry name" value="Polymerase_NTP_transf_dom"/>
</dbReference>
<dbReference type="InterPro" id="IPR024172">
    <property type="entry name" value="AadA/Aad9"/>
</dbReference>
<evidence type="ECO:0000313" key="7">
    <source>
        <dbReference type="EMBL" id="UUX33176.1"/>
    </source>
</evidence>
<evidence type="ECO:0000256" key="4">
    <source>
        <dbReference type="PIRNR" id="PIRNR000819"/>
    </source>
</evidence>
<organism evidence="7 8">
    <name type="scientific">Fundicoccus culcitae</name>
    <dbReference type="NCBI Taxonomy" id="2969821"/>
    <lineage>
        <taxon>Bacteria</taxon>
        <taxon>Bacillati</taxon>
        <taxon>Bacillota</taxon>
        <taxon>Bacilli</taxon>
        <taxon>Lactobacillales</taxon>
        <taxon>Aerococcaceae</taxon>
        <taxon>Fundicoccus</taxon>
    </lineage>
</organism>
<feature type="domain" description="Polymerase nucleotidyl transferase" evidence="5">
    <location>
        <begin position="10"/>
        <end position="62"/>
    </location>
</feature>
<dbReference type="Proteomes" id="UP001315967">
    <property type="component" value="Chromosome"/>
</dbReference>
<evidence type="ECO:0000256" key="3">
    <source>
        <dbReference type="ARBA" id="ARBA00047831"/>
    </source>
</evidence>
<evidence type="ECO:0000256" key="2">
    <source>
        <dbReference type="ARBA" id="ARBA00023251"/>
    </source>
</evidence>
<dbReference type="PIRSF" id="PIRSF000819">
    <property type="entry name" value="Streptomycin_3-adenylyltransf"/>
    <property type="match status" value="1"/>
</dbReference>
<sequence length="254" mass="29180">MDLKTQRLLDRIKRDLLENLEENLVGIYLHGSLALGGYNPAVSDVDFIVVVKEALSKEQKMWLVADFEEHWMDDAPEKGLELHVMVLSAAQHYRYPPQFDFHFTNNLLAQYHQNPTQLIQMMQGEDVDLVAHLAVLQQAGKTLYGAAVQDVFAPVPAEDYWKSIVWDIQDAEQLVMAQPMYVILNLCRALAYKETHQLLSKEAGASWALQQLADEWMPLVSQALSAYRQQGKLAYTEDMLAWTHYMLKRMELTQ</sequence>
<evidence type="ECO:0000259" key="6">
    <source>
        <dbReference type="Pfam" id="PF13427"/>
    </source>
</evidence>
<keyword evidence="8" id="KW-1185">Reference proteome</keyword>
<name>A0ABY5P362_9LACT</name>
<evidence type="ECO:0000256" key="1">
    <source>
        <dbReference type="ARBA" id="ARBA00022679"/>
    </source>
</evidence>
<dbReference type="Gene3D" id="3.30.460.10">
    <property type="entry name" value="Beta Polymerase, domain 2"/>
    <property type="match status" value="1"/>
</dbReference>
<dbReference type="CDD" id="cd05403">
    <property type="entry name" value="NT_KNTase_like"/>
    <property type="match status" value="1"/>
</dbReference>
<dbReference type="InterPro" id="IPR025184">
    <property type="entry name" value="AadA_C"/>
</dbReference>
<keyword evidence="2 4" id="KW-0046">Antibiotic resistance</keyword>
<accession>A0ABY5P362</accession>
<dbReference type="Pfam" id="PF13427">
    <property type="entry name" value="AadA_C"/>
    <property type="match status" value="1"/>
</dbReference>
<proteinExistence type="predicted"/>